<feature type="region of interest" description="Disordered" evidence="1">
    <location>
        <begin position="216"/>
        <end position="239"/>
    </location>
</feature>
<comment type="caution">
    <text evidence="2">The sequence shown here is derived from an EMBL/GenBank/DDBJ whole genome shotgun (WGS) entry which is preliminary data.</text>
</comment>
<dbReference type="Proteomes" id="UP001217089">
    <property type="component" value="Unassembled WGS sequence"/>
</dbReference>
<feature type="compositionally biased region" description="Low complexity" evidence="1">
    <location>
        <begin position="91"/>
        <end position="101"/>
    </location>
</feature>
<evidence type="ECO:0000313" key="2">
    <source>
        <dbReference type="EMBL" id="KAJ8306602.1"/>
    </source>
</evidence>
<name>A0ABQ9ERN1_TEGGR</name>
<proteinExistence type="predicted"/>
<feature type="region of interest" description="Disordered" evidence="1">
    <location>
        <begin position="87"/>
        <end position="199"/>
    </location>
</feature>
<sequence>MNMNVGLHLVLLPKNDDPSKAVLAACNEKELIRLAAQKCKSDQADSDRVLRPMILTKQLELSSGGSPSVVSASTPRNNLAKELEKYNRPETAQQQATAPSSTPSPSPLSPSSVETGSVILDGTNPSPASTPPISSSHSKPSILKKAERPNILRRPTYKPQYRYDPKSPNTPTSSAVNLATKTSQEDSVGDKSSNPKGVNFTRSITTLTIPNPLMAKSSHQSHGAITKPTNSSNSNSSSAGTVKVQAASNTVYITTNNQGLQVPSGYVLIPRFTKK</sequence>
<protein>
    <submittedName>
        <fullName evidence="2">Uncharacterized protein</fullName>
    </submittedName>
</protein>
<reference evidence="2 3" key="1">
    <citation type="submission" date="2022-12" db="EMBL/GenBank/DDBJ databases">
        <title>Chromosome-level genome of Tegillarca granosa.</title>
        <authorList>
            <person name="Kim J."/>
        </authorList>
    </citation>
    <scope>NUCLEOTIDE SEQUENCE [LARGE SCALE GENOMIC DNA]</scope>
    <source>
        <strain evidence="2">Teg-2019</strain>
        <tissue evidence="2">Adductor muscle</tissue>
    </source>
</reference>
<keyword evidence="3" id="KW-1185">Reference proteome</keyword>
<feature type="compositionally biased region" description="Polar residues" evidence="1">
    <location>
        <begin position="217"/>
        <end position="229"/>
    </location>
</feature>
<organism evidence="2 3">
    <name type="scientific">Tegillarca granosa</name>
    <name type="common">Malaysian cockle</name>
    <name type="synonym">Anadara granosa</name>
    <dbReference type="NCBI Taxonomy" id="220873"/>
    <lineage>
        <taxon>Eukaryota</taxon>
        <taxon>Metazoa</taxon>
        <taxon>Spiralia</taxon>
        <taxon>Lophotrochozoa</taxon>
        <taxon>Mollusca</taxon>
        <taxon>Bivalvia</taxon>
        <taxon>Autobranchia</taxon>
        <taxon>Pteriomorphia</taxon>
        <taxon>Arcoida</taxon>
        <taxon>Arcoidea</taxon>
        <taxon>Arcidae</taxon>
        <taxon>Tegillarca</taxon>
    </lineage>
</organism>
<dbReference type="EMBL" id="JARBDR010000813">
    <property type="protein sequence ID" value="KAJ8306602.1"/>
    <property type="molecule type" value="Genomic_DNA"/>
</dbReference>
<accession>A0ABQ9ERN1</accession>
<feature type="compositionally biased region" description="Polar residues" evidence="1">
    <location>
        <begin position="167"/>
        <end position="199"/>
    </location>
</feature>
<feature type="compositionally biased region" description="Low complexity" evidence="1">
    <location>
        <begin position="125"/>
        <end position="141"/>
    </location>
</feature>
<evidence type="ECO:0000313" key="3">
    <source>
        <dbReference type="Proteomes" id="UP001217089"/>
    </source>
</evidence>
<evidence type="ECO:0000256" key="1">
    <source>
        <dbReference type="SAM" id="MobiDB-lite"/>
    </source>
</evidence>
<gene>
    <name evidence="2" type="ORF">KUTeg_017147</name>
</gene>